<organism evidence="1 2">
    <name type="scientific">Rhizophagus irregularis</name>
    <dbReference type="NCBI Taxonomy" id="588596"/>
    <lineage>
        <taxon>Eukaryota</taxon>
        <taxon>Fungi</taxon>
        <taxon>Fungi incertae sedis</taxon>
        <taxon>Mucoromycota</taxon>
        <taxon>Glomeromycotina</taxon>
        <taxon>Glomeromycetes</taxon>
        <taxon>Glomerales</taxon>
        <taxon>Glomeraceae</taxon>
        <taxon>Rhizophagus</taxon>
    </lineage>
</organism>
<name>A0A2I1GFK7_9GLOM</name>
<sequence>MTCVPSSLTLYVKKKADLQRITLDNAIFKDCQKNLIKLTEIYEIDEDNPIGVRLLDEHQSKAFASVLGVIEVKKGDFMKGFAQASVQMESTLTRKRKADEIDNGQDVDRVVGIVTDASE</sequence>
<proteinExistence type="predicted"/>
<dbReference type="OrthoDB" id="2410986at2759"/>
<evidence type="ECO:0000313" key="2">
    <source>
        <dbReference type="Proteomes" id="UP000234323"/>
    </source>
</evidence>
<dbReference type="EMBL" id="LLXI01000383">
    <property type="protein sequence ID" value="PKY45424.1"/>
    <property type="molecule type" value="Genomic_DNA"/>
</dbReference>
<keyword evidence="2" id="KW-1185">Reference proteome</keyword>
<dbReference type="Proteomes" id="UP000234323">
    <property type="component" value="Unassembled WGS sequence"/>
</dbReference>
<comment type="caution">
    <text evidence="1">The sequence shown here is derived from an EMBL/GenBank/DDBJ whole genome shotgun (WGS) entry which is preliminary data.</text>
</comment>
<accession>A0A2I1GFK7</accession>
<evidence type="ECO:0000313" key="1">
    <source>
        <dbReference type="EMBL" id="PKY45424.1"/>
    </source>
</evidence>
<reference evidence="1 2" key="1">
    <citation type="submission" date="2015-10" db="EMBL/GenBank/DDBJ databases">
        <title>Genome analyses suggest a sexual origin of heterokaryosis in a supposedly ancient asexual fungus.</title>
        <authorList>
            <person name="Ropars J."/>
            <person name="Sedzielewska K."/>
            <person name="Noel J."/>
            <person name="Charron P."/>
            <person name="Farinelli L."/>
            <person name="Marton T."/>
            <person name="Kruger M."/>
            <person name="Pelin A."/>
            <person name="Brachmann A."/>
            <person name="Corradi N."/>
        </authorList>
    </citation>
    <scope>NUCLEOTIDE SEQUENCE [LARGE SCALE GENOMIC DNA]</scope>
    <source>
        <strain evidence="1 2">A4</strain>
    </source>
</reference>
<dbReference type="AlphaFoldDB" id="A0A2I1GFK7"/>
<gene>
    <name evidence="1" type="ORF">RhiirA4_459996</name>
</gene>
<protein>
    <submittedName>
        <fullName evidence="1">Uncharacterized protein</fullName>
    </submittedName>
</protein>